<organism evidence="6 7">
    <name type="scientific">Tetraparma gracilis</name>
    <dbReference type="NCBI Taxonomy" id="2962635"/>
    <lineage>
        <taxon>Eukaryota</taxon>
        <taxon>Sar</taxon>
        <taxon>Stramenopiles</taxon>
        <taxon>Ochrophyta</taxon>
        <taxon>Bolidophyceae</taxon>
        <taxon>Parmales</taxon>
        <taxon>Triparmaceae</taxon>
        <taxon>Tetraparma</taxon>
    </lineage>
</organism>
<evidence type="ECO:0000313" key="7">
    <source>
        <dbReference type="Proteomes" id="UP001165060"/>
    </source>
</evidence>
<dbReference type="SUPFAM" id="SSF53335">
    <property type="entry name" value="S-adenosyl-L-methionine-dependent methyltransferases"/>
    <property type="match status" value="1"/>
</dbReference>
<keyword evidence="7" id="KW-1185">Reference proteome</keyword>
<accession>A0ABQ6MBJ4</accession>
<keyword evidence="4" id="KW-0949">S-adenosyl-L-methionine</keyword>
<dbReference type="EMBL" id="BRYB01000114">
    <property type="protein sequence ID" value="GMI23105.1"/>
    <property type="molecule type" value="Genomic_DNA"/>
</dbReference>
<feature type="region of interest" description="Disordered" evidence="5">
    <location>
        <begin position="1"/>
        <end position="21"/>
    </location>
</feature>
<dbReference type="Pfam" id="PF13489">
    <property type="entry name" value="Methyltransf_23"/>
    <property type="match status" value="1"/>
</dbReference>
<evidence type="ECO:0000256" key="4">
    <source>
        <dbReference type="ARBA" id="ARBA00022691"/>
    </source>
</evidence>
<keyword evidence="3" id="KW-0831">Ubiquinone biosynthesis</keyword>
<proteinExistence type="predicted"/>
<evidence type="ECO:0000256" key="2">
    <source>
        <dbReference type="ARBA" id="ARBA00022679"/>
    </source>
</evidence>
<evidence type="ECO:0008006" key="8">
    <source>
        <dbReference type="Google" id="ProtNLM"/>
    </source>
</evidence>
<dbReference type="PANTHER" id="PTHR43464">
    <property type="entry name" value="METHYLTRANSFERASE"/>
    <property type="match status" value="1"/>
</dbReference>
<reference evidence="6 7" key="1">
    <citation type="journal article" date="2023" name="Commun. Biol.">
        <title>Genome analysis of Parmales, the sister group of diatoms, reveals the evolutionary specialization of diatoms from phago-mixotrophs to photoautotrophs.</title>
        <authorList>
            <person name="Ban H."/>
            <person name="Sato S."/>
            <person name="Yoshikawa S."/>
            <person name="Yamada K."/>
            <person name="Nakamura Y."/>
            <person name="Ichinomiya M."/>
            <person name="Sato N."/>
            <person name="Blanc-Mathieu R."/>
            <person name="Endo H."/>
            <person name="Kuwata A."/>
            <person name="Ogata H."/>
        </authorList>
    </citation>
    <scope>NUCLEOTIDE SEQUENCE [LARGE SCALE GENOMIC DNA]</scope>
</reference>
<keyword evidence="1" id="KW-0489">Methyltransferase</keyword>
<dbReference type="Proteomes" id="UP001165060">
    <property type="component" value="Unassembled WGS sequence"/>
</dbReference>
<keyword evidence="2" id="KW-0808">Transferase</keyword>
<name>A0ABQ6MBJ4_9STRA</name>
<dbReference type="CDD" id="cd02440">
    <property type="entry name" value="AdoMet_MTases"/>
    <property type="match status" value="1"/>
</dbReference>
<protein>
    <recommendedName>
        <fullName evidence="8">3-demethylubiquinol 3-O-methyltransferase</fullName>
    </recommendedName>
</protein>
<dbReference type="Gene3D" id="3.40.50.150">
    <property type="entry name" value="Vaccinia Virus protein VP39"/>
    <property type="match status" value="1"/>
</dbReference>
<gene>
    <name evidence="6" type="ORF">TeGR_g2306</name>
</gene>
<dbReference type="InterPro" id="IPR010233">
    <property type="entry name" value="UbiG_MeTrfase"/>
</dbReference>
<sequence>MLRPLSTPSSPPRTPSASTLSATEVSKFSALSTQWFADSASSPSNPLVEMSPCRMQFVLNTLRSEELVPPGHFPLASLTAPRSSPGPARVLDVGCGGGVFLEAALRLGLPPPSLTAIEPAAALCETLAARLERCGLADSSDPERSIEVHNGPIESYPLPPPSSLFSVISLLEVIEHVPPSSRADFIRPLLSLLRPGGVLFVSTIDRTFVNGYLRAVFGAEHIARVTPVGTHDYDWFLRPVELLDLVEGAEGHGMELVEGCAMLPKNGLLGEIETYGLKGRGGEWVLGGEEGKTRVMGGGGGERSKLEDATRGGWGNYICAFRKSQVS</sequence>
<dbReference type="NCBIfam" id="TIGR01983">
    <property type="entry name" value="UbiG"/>
    <property type="match status" value="1"/>
</dbReference>
<evidence type="ECO:0000256" key="3">
    <source>
        <dbReference type="ARBA" id="ARBA00022688"/>
    </source>
</evidence>
<evidence type="ECO:0000313" key="6">
    <source>
        <dbReference type="EMBL" id="GMI23105.1"/>
    </source>
</evidence>
<dbReference type="InterPro" id="IPR029063">
    <property type="entry name" value="SAM-dependent_MTases_sf"/>
</dbReference>
<comment type="caution">
    <text evidence="6">The sequence shown here is derived from an EMBL/GenBank/DDBJ whole genome shotgun (WGS) entry which is preliminary data.</text>
</comment>
<evidence type="ECO:0000256" key="1">
    <source>
        <dbReference type="ARBA" id="ARBA00022603"/>
    </source>
</evidence>
<dbReference type="PANTHER" id="PTHR43464:SF19">
    <property type="entry name" value="UBIQUINONE BIOSYNTHESIS O-METHYLTRANSFERASE, MITOCHONDRIAL"/>
    <property type="match status" value="1"/>
</dbReference>
<evidence type="ECO:0000256" key="5">
    <source>
        <dbReference type="SAM" id="MobiDB-lite"/>
    </source>
</evidence>